<proteinExistence type="predicted"/>
<feature type="region of interest" description="Disordered" evidence="1">
    <location>
        <begin position="85"/>
        <end position="110"/>
    </location>
</feature>
<evidence type="ECO:0000256" key="1">
    <source>
        <dbReference type="SAM" id="MobiDB-lite"/>
    </source>
</evidence>
<dbReference type="EMBL" id="HBUF01392196">
    <property type="protein sequence ID" value="CAG6734290.1"/>
    <property type="molecule type" value="Transcribed_RNA"/>
</dbReference>
<organism evidence="2">
    <name type="scientific">Cacopsylla melanoneura</name>
    <dbReference type="NCBI Taxonomy" id="428564"/>
    <lineage>
        <taxon>Eukaryota</taxon>
        <taxon>Metazoa</taxon>
        <taxon>Ecdysozoa</taxon>
        <taxon>Arthropoda</taxon>
        <taxon>Hexapoda</taxon>
        <taxon>Insecta</taxon>
        <taxon>Pterygota</taxon>
        <taxon>Neoptera</taxon>
        <taxon>Paraneoptera</taxon>
        <taxon>Hemiptera</taxon>
        <taxon>Sternorrhyncha</taxon>
        <taxon>Psylloidea</taxon>
        <taxon>Psyllidae</taxon>
        <taxon>Psyllinae</taxon>
        <taxon>Cacopsylla</taxon>
    </lineage>
</organism>
<sequence>MVICRRSDHKYASLNQTRLIVLLRNCYQSLGENAQETFESLRNSHIFVRKLSKKTTMQLWLGHTLVSPSRGEVLELLISSSSNRKRKIQLRNRNRNRNRIQNRNRSRHRR</sequence>
<protein>
    <submittedName>
        <fullName evidence="2">Uncharacterized protein</fullName>
    </submittedName>
</protein>
<dbReference type="AlphaFoldDB" id="A0A8D8YSN8"/>
<accession>A0A8D8YSN8</accession>
<name>A0A8D8YSN8_9HEMI</name>
<evidence type="ECO:0000313" key="2">
    <source>
        <dbReference type="EMBL" id="CAG6734290.1"/>
    </source>
</evidence>
<reference evidence="2" key="1">
    <citation type="submission" date="2021-05" db="EMBL/GenBank/DDBJ databases">
        <authorList>
            <person name="Alioto T."/>
            <person name="Alioto T."/>
            <person name="Gomez Garrido J."/>
        </authorList>
    </citation>
    <scope>NUCLEOTIDE SEQUENCE</scope>
</reference>